<name>A0ACA9L4B7_9GLOM</name>
<dbReference type="EMBL" id="CAJVQC010002242">
    <property type="protein sequence ID" value="CAG8508076.1"/>
    <property type="molecule type" value="Genomic_DNA"/>
</dbReference>
<dbReference type="Proteomes" id="UP000789920">
    <property type="component" value="Unassembled WGS sequence"/>
</dbReference>
<proteinExistence type="predicted"/>
<keyword evidence="2" id="KW-1185">Reference proteome</keyword>
<gene>
    <name evidence="1" type="ORF">RPERSI_LOCUS2130</name>
</gene>
<organism evidence="1 2">
    <name type="scientific">Racocetra persica</name>
    <dbReference type="NCBI Taxonomy" id="160502"/>
    <lineage>
        <taxon>Eukaryota</taxon>
        <taxon>Fungi</taxon>
        <taxon>Fungi incertae sedis</taxon>
        <taxon>Mucoromycota</taxon>
        <taxon>Glomeromycotina</taxon>
        <taxon>Glomeromycetes</taxon>
        <taxon>Diversisporales</taxon>
        <taxon>Gigasporaceae</taxon>
        <taxon>Racocetra</taxon>
    </lineage>
</organism>
<evidence type="ECO:0000313" key="1">
    <source>
        <dbReference type="EMBL" id="CAG8508076.1"/>
    </source>
</evidence>
<evidence type="ECO:0000313" key="2">
    <source>
        <dbReference type="Proteomes" id="UP000789920"/>
    </source>
</evidence>
<sequence length="359" mass="41809">MGAVELKFQGTFNKSDYLQEFSCGICQQYITEQDICQSNYRLYVSDYANEVTVEHLECPEGEGKKEIVARLQLNFKRLPGSNKRGAWRYSGNYEISPAYEKARIENGYIDTAEQLERQSKEYLKDIERAKRHEELGKEYCKCSYCELEKQLRNEVAAERKKIIDDYEKEQKKSGENEAKKVRADCGNCYENKKVDPETGLCEKSDLANSSAICSFFTDLLTTYTEKFAENKNIGNGRGEMGRCSSYSYPNRKIEISLNQIYLLNKFGHDRYFTSNPEISGNYSYLDISFDEMLATCCHEIAHYFQFVKHNKSSCESDLKLNNGEYHGELAREHEEWTGEIYWLIKSEYSEWERRWGGIG</sequence>
<comment type="caution">
    <text evidence="1">The sequence shown here is derived from an EMBL/GenBank/DDBJ whole genome shotgun (WGS) entry which is preliminary data.</text>
</comment>
<reference evidence="1" key="1">
    <citation type="submission" date="2021-06" db="EMBL/GenBank/DDBJ databases">
        <authorList>
            <person name="Kallberg Y."/>
            <person name="Tangrot J."/>
            <person name="Rosling A."/>
        </authorList>
    </citation>
    <scope>NUCLEOTIDE SEQUENCE</scope>
    <source>
        <strain evidence="1">MA461A</strain>
    </source>
</reference>
<protein>
    <submittedName>
        <fullName evidence="1">22669_t:CDS:1</fullName>
    </submittedName>
</protein>
<accession>A0ACA9L4B7</accession>